<evidence type="ECO:0000313" key="2">
    <source>
        <dbReference type="Proteomes" id="UP000078542"/>
    </source>
</evidence>
<sequence length="110" mass="12933">MDVEQRRAARKTERGRQGRCARRMRVGWDSVTGPIRERWGVAAFSLRVTFARPSPSFEVSFTVSLRREYNNRLRRGAVLACRVVRCSDFRRAKERHGPIRRGSERERERG</sequence>
<dbReference type="EMBL" id="KQ977355">
    <property type="protein sequence ID" value="KYN03342.1"/>
    <property type="molecule type" value="Genomic_DNA"/>
</dbReference>
<name>A0A151IJC7_9HYME</name>
<dbReference type="AlphaFoldDB" id="A0A151IJC7"/>
<reference evidence="1 2" key="1">
    <citation type="submission" date="2016-03" db="EMBL/GenBank/DDBJ databases">
        <title>Cyphomyrmex costatus WGS genome.</title>
        <authorList>
            <person name="Nygaard S."/>
            <person name="Hu H."/>
            <person name="Boomsma J."/>
            <person name="Zhang G."/>
        </authorList>
    </citation>
    <scope>NUCLEOTIDE SEQUENCE [LARGE SCALE GENOMIC DNA]</scope>
    <source>
        <strain evidence="1">MS0001</strain>
        <tissue evidence="1">Whole body</tissue>
    </source>
</reference>
<proteinExistence type="predicted"/>
<accession>A0A151IJC7</accession>
<gene>
    <name evidence="1" type="ORF">ALC62_05842</name>
</gene>
<protein>
    <submittedName>
        <fullName evidence="1">Uncharacterized protein</fullName>
    </submittedName>
</protein>
<keyword evidence="2" id="KW-1185">Reference proteome</keyword>
<dbReference type="Proteomes" id="UP000078542">
    <property type="component" value="Unassembled WGS sequence"/>
</dbReference>
<evidence type="ECO:0000313" key="1">
    <source>
        <dbReference type="EMBL" id="KYN03342.1"/>
    </source>
</evidence>
<organism evidence="1 2">
    <name type="scientific">Cyphomyrmex costatus</name>
    <dbReference type="NCBI Taxonomy" id="456900"/>
    <lineage>
        <taxon>Eukaryota</taxon>
        <taxon>Metazoa</taxon>
        <taxon>Ecdysozoa</taxon>
        <taxon>Arthropoda</taxon>
        <taxon>Hexapoda</taxon>
        <taxon>Insecta</taxon>
        <taxon>Pterygota</taxon>
        <taxon>Neoptera</taxon>
        <taxon>Endopterygota</taxon>
        <taxon>Hymenoptera</taxon>
        <taxon>Apocrita</taxon>
        <taxon>Aculeata</taxon>
        <taxon>Formicoidea</taxon>
        <taxon>Formicidae</taxon>
        <taxon>Myrmicinae</taxon>
        <taxon>Cyphomyrmex</taxon>
    </lineage>
</organism>